<dbReference type="EMBL" id="QQNB01000006">
    <property type="protein sequence ID" value="RDE04205.1"/>
    <property type="molecule type" value="Genomic_DNA"/>
</dbReference>
<protein>
    <submittedName>
        <fullName evidence="1">Uncharacterized protein</fullName>
    </submittedName>
</protein>
<dbReference type="RefSeq" id="WP_114689050.1">
    <property type="nucleotide sequence ID" value="NZ_QQNB01000006.1"/>
</dbReference>
<organism evidence="1 2">
    <name type="scientific">Sphingomonas aracearum</name>
    <dbReference type="NCBI Taxonomy" id="2283317"/>
    <lineage>
        <taxon>Bacteria</taxon>
        <taxon>Pseudomonadati</taxon>
        <taxon>Pseudomonadota</taxon>
        <taxon>Alphaproteobacteria</taxon>
        <taxon>Sphingomonadales</taxon>
        <taxon>Sphingomonadaceae</taxon>
        <taxon>Sphingomonas</taxon>
    </lineage>
</organism>
<evidence type="ECO:0000313" key="1">
    <source>
        <dbReference type="EMBL" id="RDE04205.1"/>
    </source>
</evidence>
<dbReference type="Proteomes" id="UP000253918">
    <property type="component" value="Unassembled WGS sequence"/>
</dbReference>
<sequence length="127" mass="14186">MTDAITLGISGWFTPHGTLYHEEGRTLDEIAPEDWSNLLAHAESINFFTRAEPALPAPDARIFHLTITAGERSRELAINDPFEASELALLIRLTRRAMRDRLVLTPETLSEEAFEAIQASLRQAGQD</sequence>
<proteinExistence type="predicted"/>
<keyword evidence="2" id="KW-1185">Reference proteome</keyword>
<name>A0A369VRB0_9SPHN</name>
<gene>
    <name evidence="1" type="ORF">DVW87_17475</name>
</gene>
<accession>A0A369VRB0</accession>
<evidence type="ECO:0000313" key="2">
    <source>
        <dbReference type="Proteomes" id="UP000253918"/>
    </source>
</evidence>
<dbReference type="AlphaFoldDB" id="A0A369VRB0"/>
<comment type="caution">
    <text evidence="1">The sequence shown here is derived from an EMBL/GenBank/DDBJ whole genome shotgun (WGS) entry which is preliminary data.</text>
</comment>
<dbReference type="OrthoDB" id="7563553at2"/>
<reference evidence="1 2" key="1">
    <citation type="submission" date="2018-07" db="EMBL/GenBank/DDBJ databases">
        <title>a novel species of Sphingomonas isolated from the rhizosphere soil of Araceae plant.</title>
        <authorList>
            <person name="Zhiyong W."/>
            <person name="Qinglan Z."/>
            <person name="Zhiwei F."/>
            <person name="Ding X."/>
            <person name="Gejiao W."/>
            <person name="Shixue Z."/>
        </authorList>
    </citation>
    <scope>NUCLEOTIDE SEQUENCE [LARGE SCALE GENOMIC DNA]</scope>
    <source>
        <strain evidence="1 2">WZY 27</strain>
    </source>
</reference>